<reference evidence="1 2" key="1">
    <citation type="journal article" date="2023" name="G3 (Bethesda)">
        <title>A chromosome-length genome assembly and annotation of blackberry (Rubus argutus, cv. 'Hillquist').</title>
        <authorList>
            <person name="Bruna T."/>
            <person name="Aryal R."/>
            <person name="Dudchenko O."/>
            <person name="Sargent D.J."/>
            <person name="Mead D."/>
            <person name="Buti M."/>
            <person name="Cavallini A."/>
            <person name="Hytonen T."/>
            <person name="Andres J."/>
            <person name="Pham M."/>
            <person name="Weisz D."/>
            <person name="Mascagni F."/>
            <person name="Usai G."/>
            <person name="Natali L."/>
            <person name="Bassil N."/>
            <person name="Fernandez G.E."/>
            <person name="Lomsadze A."/>
            <person name="Armour M."/>
            <person name="Olukolu B."/>
            <person name="Poorten T."/>
            <person name="Britton C."/>
            <person name="Davik J."/>
            <person name="Ashrafi H."/>
            <person name="Aiden E.L."/>
            <person name="Borodovsky M."/>
            <person name="Worthington M."/>
        </authorList>
    </citation>
    <scope>NUCLEOTIDE SEQUENCE [LARGE SCALE GENOMIC DNA]</scope>
    <source>
        <strain evidence="1">PI 553951</strain>
    </source>
</reference>
<accession>A0AAW1Y467</accession>
<dbReference type="AlphaFoldDB" id="A0AAW1Y467"/>
<sequence length="335" mass="35440">MIITQLCSPCHLITVDAATKLLLSPLVTQATGLLCSAAPLVPRLHRCCLDPPPHSPGRHRKSQLGFEPSTAQSSLTVVICPTKPTAQTPSQARTRIHCHSPAMAALRFIPAPPLVASIHDHGDHHLRPWHLSALTGDATAPLPSIHVAANHSTVAISLATPPCHLITVDAATKLLLSPLVTQATGLLCSAAPLVPRLHRCCLDPPPHSPGRHRKSQLGFEPSTAQSSLTVVICPTKPTAQTPSQARTRIHCHSPAMAALRFIPAPPLVASIHDHGDHHLRPWHLSALTGDATAPLPSIHVAANHSTVAISLATPSIPQVCRALSSAINHCRRSPC</sequence>
<gene>
    <name evidence="1" type="ORF">M0R45_008341</name>
</gene>
<proteinExistence type="predicted"/>
<name>A0AAW1Y467_RUBAR</name>
<dbReference type="Proteomes" id="UP001457282">
    <property type="component" value="Unassembled WGS sequence"/>
</dbReference>
<evidence type="ECO:0000313" key="1">
    <source>
        <dbReference type="EMBL" id="KAK9942688.1"/>
    </source>
</evidence>
<keyword evidence="2" id="KW-1185">Reference proteome</keyword>
<organism evidence="1 2">
    <name type="scientific">Rubus argutus</name>
    <name type="common">Southern blackberry</name>
    <dbReference type="NCBI Taxonomy" id="59490"/>
    <lineage>
        <taxon>Eukaryota</taxon>
        <taxon>Viridiplantae</taxon>
        <taxon>Streptophyta</taxon>
        <taxon>Embryophyta</taxon>
        <taxon>Tracheophyta</taxon>
        <taxon>Spermatophyta</taxon>
        <taxon>Magnoliopsida</taxon>
        <taxon>eudicotyledons</taxon>
        <taxon>Gunneridae</taxon>
        <taxon>Pentapetalae</taxon>
        <taxon>rosids</taxon>
        <taxon>fabids</taxon>
        <taxon>Rosales</taxon>
        <taxon>Rosaceae</taxon>
        <taxon>Rosoideae</taxon>
        <taxon>Rosoideae incertae sedis</taxon>
        <taxon>Rubus</taxon>
    </lineage>
</organism>
<evidence type="ECO:0000313" key="2">
    <source>
        <dbReference type="Proteomes" id="UP001457282"/>
    </source>
</evidence>
<dbReference type="EMBL" id="JBEDUW010000002">
    <property type="protein sequence ID" value="KAK9942688.1"/>
    <property type="molecule type" value="Genomic_DNA"/>
</dbReference>
<protein>
    <submittedName>
        <fullName evidence="1">Uncharacterized protein</fullName>
    </submittedName>
</protein>
<comment type="caution">
    <text evidence="1">The sequence shown here is derived from an EMBL/GenBank/DDBJ whole genome shotgun (WGS) entry which is preliminary data.</text>
</comment>